<evidence type="ECO:0000313" key="1">
    <source>
        <dbReference type="EMBL" id="MBT1699507.1"/>
    </source>
</evidence>
<organism evidence="1 2">
    <name type="scientific">Chryseosolibacter histidini</name>
    <dbReference type="NCBI Taxonomy" id="2782349"/>
    <lineage>
        <taxon>Bacteria</taxon>
        <taxon>Pseudomonadati</taxon>
        <taxon>Bacteroidota</taxon>
        <taxon>Cytophagia</taxon>
        <taxon>Cytophagales</taxon>
        <taxon>Chryseotaleaceae</taxon>
        <taxon>Chryseosolibacter</taxon>
    </lineage>
</organism>
<dbReference type="Proteomes" id="UP001319200">
    <property type="component" value="Unassembled WGS sequence"/>
</dbReference>
<sequence length="211" mass="24749">MENGTERKKMGLYQLGAYNHKTDLSEQAMIIRDFVLKTNDYDPIKKLIEQFDSLEEESIFILRAAILAGFWTSYYGFSWTADQEIEFWEMVYNKNPNSGIAILTLAESYRGNKVKDLEEVMPLYFKAIAIDPMHFYSLTQEGGEDLEKLRKNVAMNKKLLGLEMDIMKNLHNYSREEFLDQQPYLLKMCYNDKELEEYVSMKINSLISNLP</sequence>
<dbReference type="AlphaFoldDB" id="A0AAP2DR65"/>
<dbReference type="EMBL" id="JAHESF010000026">
    <property type="protein sequence ID" value="MBT1699507.1"/>
    <property type="molecule type" value="Genomic_DNA"/>
</dbReference>
<evidence type="ECO:0000313" key="2">
    <source>
        <dbReference type="Proteomes" id="UP001319200"/>
    </source>
</evidence>
<protein>
    <submittedName>
        <fullName evidence="1">Uncharacterized protein</fullName>
    </submittedName>
</protein>
<dbReference type="RefSeq" id="WP_254167503.1">
    <property type="nucleotide sequence ID" value="NZ_JAHESF010000026.1"/>
</dbReference>
<proteinExistence type="predicted"/>
<accession>A0AAP2DR65</accession>
<comment type="caution">
    <text evidence="1">The sequence shown here is derived from an EMBL/GenBank/DDBJ whole genome shotgun (WGS) entry which is preliminary data.</text>
</comment>
<reference evidence="1 2" key="1">
    <citation type="submission" date="2021-05" db="EMBL/GenBank/DDBJ databases">
        <title>A Polyphasic approach of four new species of the genus Ohtaekwangia: Ohtaekwangia histidinii sp. nov., Ohtaekwangia cretensis sp. nov., Ohtaekwangia indiensis sp. nov., Ohtaekwangia reichenbachii sp. nov. from diverse environment.</title>
        <authorList>
            <person name="Octaviana S."/>
        </authorList>
    </citation>
    <scope>NUCLEOTIDE SEQUENCE [LARGE SCALE GENOMIC DNA]</scope>
    <source>
        <strain evidence="1 2">PWU4</strain>
    </source>
</reference>
<name>A0AAP2DR65_9BACT</name>
<keyword evidence="2" id="KW-1185">Reference proteome</keyword>
<gene>
    <name evidence="1" type="ORF">KK083_21595</name>
</gene>